<keyword evidence="2" id="KW-0560">Oxidoreductase</keyword>
<dbReference type="OrthoDB" id="440325at2759"/>
<name>B3SE25_TRIAD</name>
<dbReference type="PhylomeDB" id="B3SE25"/>
<dbReference type="RefSeq" id="XP_002118495.1">
    <property type="nucleotide sequence ID" value="XM_002118459.1"/>
</dbReference>
<dbReference type="HOGENOM" id="CLU_005391_3_4_1"/>
<dbReference type="GO" id="GO:0006081">
    <property type="term" value="P:aldehyde metabolic process"/>
    <property type="evidence" value="ECO:0000318"/>
    <property type="project" value="GO_Central"/>
</dbReference>
<feature type="domain" description="Aldehyde dehydrogenase" evidence="3">
    <location>
        <begin position="122"/>
        <end position="302"/>
    </location>
</feature>
<dbReference type="eggNOG" id="KOG2456">
    <property type="taxonomic scope" value="Eukaryota"/>
</dbReference>
<dbReference type="Gene3D" id="3.40.309.10">
    <property type="entry name" value="Aldehyde Dehydrogenase, Chain A, domain 2"/>
    <property type="match status" value="1"/>
</dbReference>
<dbReference type="InterPro" id="IPR012394">
    <property type="entry name" value="Aldehyde_DH_NAD(P)"/>
</dbReference>
<protein>
    <recommendedName>
        <fullName evidence="3">Aldehyde dehydrogenase domain-containing protein</fullName>
    </recommendedName>
</protein>
<dbReference type="InterPro" id="IPR016161">
    <property type="entry name" value="Ald_DH/histidinol_DH"/>
</dbReference>
<dbReference type="InterPro" id="IPR016163">
    <property type="entry name" value="Ald_DH_C"/>
</dbReference>
<dbReference type="GO" id="GO:0004029">
    <property type="term" value="F:aldehyde dehydrogenase (NAD+) activity"/>
    <property type="evidence" value="ECO:0000318"/>
    <property type="project" value="GO_Central"/>
</dbReference>
<evidence type="ECO:0000313" key="4">
    <source>
        <dbReference type="EMBL" id="EDV19020.1"/>
    </source>
</evidence>
<dbReference type="Proteomes" id="UP000009022">
    <property type="component" value="Unassembled WGS sequence"/>
</dbReference>
<dbReference type="InParanoid" id="B3SE25"/>
<dbReference type="InterPro" id="IPR015590">
    <property type="entry name" value="Aldehyde_DH_dom"/>
</dbReference>
<evidence type="ECO:0000313" key="5">
    <source>
        <dbReference type="Proteomes" id="UP000009022"/>
    </source>
</evidence>
<dbReference type="PANTHER" id="PTHR43570:SF16">
    <property type="entry name" value="ALDEHYDE DEHYDROGENASE TYPE III, ISOFORM Q"/>
    <property type="match status" value="1"/>
</dbReference>
<feature type="domain" description="Aldehyde dehydrogenase" evidence="3">
    <location>
        <begin position="9"/>
        <end position="107"/>
    </location>
</feature>
<dbReference type="InterPro" id="IPR016162">
    <property type="entry name" value="Ald_DH_N"/>
</dbReference>
<reference evidence="4 5" key="1">
    <citation type="journal article" date="2008" name="Nature">
        <title>The Trichoplax genome and the nature of placozoans.</title>
        <authorList>
            <person name="Srivastava M."/>
            <person name="Begovic E."/>
            <person name="Chapman J."/>
            <person name="Putnam N.H."/>
            <person name="Hellsten U."/>
            <person name="Kawashima T."/>
            <person name="Kuo A."/>
            <person name="Mitros T."/>
            <person name="Salamov A."/>
            <person name="Carpenter M.L."/>
            <person name="Signorovitch A.Y."/>
            <person name="Moreno M.A."/>
            <person name="Kamm K."/>
            <person name="Grimwood J."/>
            <person name="Schmutz J."/>
            <person name="Shapiro H."/>
            <person name="Grigoriev I.V."/>
            <person name="Buss L.W."/>
            <person name="Schierwater B."/>
            <person name="Dellaporta S.L."/>
            <person name="Rokhsar D.S."/>
        </authorList>
    </citation>
    <scope>NUCLEOTIDE SEQUENCE [LARGE SCALE GENOMIC DNA]</scope>
    <source>
        <strain evidence="4 5">Grell-BS-1999</strain>
    </source>
</reference>
<evidence type="ECO:0000259" key="3">
    <source>
        <dbReference type="Pfam" id="PF00171"/>
    </source>
</evidence>
<dbReference type="GO" id="GO:0005737">
    <property type="term" value="C:cytoplasm"/>
    <property type="evidence" value="ECO:0000318"/>
    <property type="project" value="GO_Central"/>
</dbReference>
<dbReference type="EMBL" id="DS985343">
    <property type="protein sequence ID" value="EDV19020.1"/>
    <property type="molecule type" value="Genomic_DNA"/>
</dbReference>
<organism evidence="4 5">
    <name type="scientific">Trichoplax adhaerens</name>
    <name type="common">Trichoplax reptans</name>
    <dbReference type="NCBI Taxonomy" id="10228"/>
    <lineage>
        <taxon>Eukaryota</taxon>
        <taxon>Metazoa</taxon>
        <taxon>Placozoa</taxon>
        <taxon>Uniplacotomia</taxon>
        <taxon>Trichoplacea</taxon>
        <taxon>Trichoplacidae</taxon>
        <taxon>Trichoplax</taxon>
    </lineage>
</organism>
<sequence>MAFYSGKTRNIQFRQKQLRTLLKFTQDQEKEICEPIFEDLQKPYAEILLSELAFVRNEIVTALQELPQRVESNRVSKPFIHQFDDCMIRYEPLGTVLVMGAWNYPIQECYPVIFGGLNLAEAVLKQRFDHVFYTGGSFVGKIVLEAASKHLTPVTLELGGKSFFKNVKSHMQHNVTAMNNLHQSFFQSVHVSLMTSVISTFLLNASLGGKYVNSSQQRYSTKMSGRIEGSIEKIYGNLGRRVARLIDKKKVAVGGEIDREDKFISPTVLIGTEPNDPIMQEEIFGPVLPIVNIATVDQAINLVHCR</sequence>
<dbReference type="PANTHER" id="PTHR43570">
    <property type="entry name" value="ALDEHYDE DEHYDROGENASE"/>
    <property type="match status" value="1"/>
</dbReference>
<evidence type="ECO:0000256" key="1">
    <source>
        <dbReference type="ARBA" id="ARBA00009986"/>
    </source>
</evidence>
<dbReference type="AlphaFoldDB" id="B3SE25"/>
<evidence type="ECO:0000256" key="2">
    <source>
        <dbReference type="ARBA" id="ARBA00023002"/>
    </source>
</evidence>
<accession>B3SE25</accession>
<dbReference type="STRING" id="10228.B3SE25"/>
<dbReference type="Pfam" id="PF00171">
    <property type="entry name" value="Aldedh"/>
    <property type="match status" value="2"/>
</dbReference>
<dbReference type="KEGG" id="tad:TRIADDRAFT_62530"/>
<comment type="similarity">
    <text evidence="1">Belongs to the aldehyde dehydrogenase family.</text>
</comment>
<dbReference type="SUPFAM" id="SSF53720">
    <property type="entry name" value="ALDH-like"/>
    <property type="match status" value="1"/>
</dbReference>
<keyword evidence="5" id="KW-1185">Reference proteome</keyword>
<dbReference type="Gene3D" id="3.40.605.10">
    <property type="entry name" value="Aldehyde Dehydrogenase, Chain A, domain 1"/>
    <property type="match status" value="2"/>
</dbReference>
<proteinExistence type="inferred from homology"/>
<dbReference type="GeneID" id="6759709"/>
<gene>
    <name evidence="4" type="ORF">TRIADDRAFT_62530</name>
</gene>
<dbReference type="CTD" id="6759709"/>